<dbReference type="InterPro" id="IPR013324">
    <property type="entry name" value="RNA_pol_sigma_r3/r4-like"/>
</dbReference>
<dbReference type="PANTHER" id="PTHR43133">
    <property type="entry name" value="RNA POLYMERASE ECF-TYPE SIGMA FACTO"/>
    <property type="match status" value="1"/>
</dbReference>
<dbReference type="EMBL" id="BRXS01000005">
    <property type="protein sequence ID" value="GLC26955.1"/>
    <property type="molecule type" value="Genomic_DNA"/>
</dbReference>
<dbReference type="Pfam" id="PF07638">
    <property type="entry name" value="Sigma70_ECF"/>
    <property type="match status" value="1"/>
</dbReference>
<keyword evidence="6" id="KW-1185">Reference proteome</keyword>
<dbReference type="GO" id="GO:0016987">
    <property type="term" value="F:sigma factor activity"/>
    <property type="evidence" value="ECO:0007669"/>
    <property type="project" value="UniProtKB-KW"/>
</dbReference>
<dbReference type="Gene3D" id="1.10.10.10">
    <property type="entry name" value="Winged helix-like DNA-binding domain superfamily/Winged helix DNA-binding domain"/>
    <property type="match status" value="1"/>
</dbReference>
<keyword evidence="2" id="KW-0731">Sigma factor</keyword>
<dbReference type="InterPro" id="IPR053812">
    <property type="entry name" value="HTH_Sigma70_ECF-like"/>
</dbReference>
<feature type="domain" description="RNA polymerase sigma-70 ECF-like HTH" evidence="4">
    <location>
        <begin position="10"/>
        <end position="187"/>
    </location>
</feature>
<dbReference type="InterPro" id="IPR039425">
    <property type="entry name" value="RNA_pol_sigma-70-like"/>
</dbReference>
<keyword evidence="3" id="KW-0804">Transcription</keyword>
<keyword evidence="1" id="KW-0805">Transcription regulation</keyword>
<dbReference type="AlphaFoldDB" id="A0AA37QI69"/>
<evidence type="ECO:0000256" key="1">
    <source>
        <dbReference type="ARBA" id="ARBA00023015"/>
    </source>
</evidence>
<dbReference type="NCBIfam" id="TIGR02999">
    <property type="entry name" value="Sig-70_X6"/>
    <property type="match status" value="1"/>
</dbReference>
<dbReference type="NCBIfam" id="TIGR02937">
    <property type="entry name" value="sigma70-ECF"/>
    <property type="match status" value="1"/>
</dbReference>
<dbReference type="PANTHER" id="PTHR43133:SF39">
    <property type="entry name" value="SIMILAR TO RNA POLYMERASE SIGMA-E FACTOR"/>
    <property type="match status" value="1"/>
</dbReference>
<evidence type="ECO:0000313" key="5">
    <source>
        <dbReference type="EMBL" id="GLC26955.1"/>
    </source>
</evidence>
<comment type="caution">
    <text evidence="5">The sequence shown here is derived from an EMBL/GenBank/DDBJ whole genome shotgun (WGS) entry which is preliminary data.</text>
</comment>
<proteinExistence type="predicted"/>
<protein>
    <submittedName>
        <fullName evidence="5">DNA-directed RNA polymerase sigma-70 factor</fullName>
    </submittedName>
</protein>
<dbReference type="GO" id="GO:0000428">
    <property type="term" value="C:DNA-directed RNA polymerase complex"/>
    <property type="evidence" value="ECO:0007669"/>
    <property type="project" value="UniProtKB-KW"/>
</dbReference>
<organism evidence="5 6">
    <name type="scientific">Roseisolibacter agri</name>
    <dbReference type="NCBI Taxonomy" id="2014610"/>
    <lineage>
        <taxon>Bacteria</taxon>
        <taxon>Pseudomonadati</taxon>
        <taxon>Gemmatimonadota</taxon>
        <taxon>Gemmatimonadia</taxon>
        <taxon>Gemmatimonadales</taxon>
        <taxon>Gemmatimonadaceae</taxon>
        <taxon>Roseisolibacter</taxon>
    </lineage>
</organism>
<dbReference type="RefSeq" id="WP_284351405.1">
    <property type="nucleotide sequence ID" value="NZ_BRXS01000005.1"/>
</dbReference>
<keyword evidence="5" id="KW-0240">DNA-directed RNA polymerase</keyword>
<evidence type="ECO:0000256" key="2">
    <source>
        <dbReference type="ARBA" id="ARBA00023082"/>
    </source>
</evidence>
<evidence type="ECO:0000313" key="6">
    <source>
        <dbReference type="Proteomes" id="UP001161325"/>
    </source>
</evidence>
<name>A0AA37QI69_9BACT</name>
<evidence type="ECO:0000256" key="3">
    <source>
        <dbReference type="ARBA" id="ARBA00023163"/>
    </source>
</evidence>
<sequence length="193" mass="21407">MLASQAGGPVTALLAKAGAGDASALSDVFPLIYGELHRLAERQLRQEPDGHTLSPTALVHEAYMRLVDYSRMEWSGRAHFLAVASTAMRRILVEHARGHRSAKRGGALRRVPIDSVELGTDERSELLLALDEALVRLQALDRRQAQVVECRFFGGLTEEETAEALGIGLRTAKRDWAKARSWLHRELYGDRPM</sequence>
<dbReference type="InterPro" id="IPR036388">
    <property type="entry name" value="WH-like_DNA-bd_sf"/>
</dbReference>
<dbReference type="SUPFAM" id="SSF88659">
    <property type="entry name" value="Sigma3 and sigma4 domains of RNA polymerase sigma factors"/>
    <property type="match status" value="1"/>
</dbReference>
<reference evidence="5" key="1">
    <citation type="submission" date="2022-08" db="EMBL/GenBank/DDBJ databases">
        <title>Draft genome sequencing of Roseisolibacter agri AW1220.</title>
        <authorList>
            <person name="Tobiishi Y."/>
            <person name="Tonouchi A."/>
        </authorList>
    </citation>
    <scope>NUCLEOTIDE SEQUENCE</scope>
    <source>
        <strain evidence="5">AW1220</strain>
    </source>
</reference>
<dbReference type="Proteomes" id="UP001161325">
    <property type="component" value="Unassembled WGS sequence"/>
</dbReference>
<accession>A0AA37QI69</accession>
<evidence type="ECO:0000259" key="4">
    <source>
        <dbReference type="Pfam" id="PF07638"/>
    </source>
</evidence>
<gene>
    <name evidence="5" type="ORF">rosag_34680</name>
</gene>
<dbReference type="GO" id="GO:0006352">
    <property type="term" value="P:DNA-templated transcription initiation"/>
    <property type="evidence" value="ECO:0007669"/>
    <property type="project" value="InterPro"/>
</dbReference>
<dbReference type="InterPro" id="IPR014284">
    <property type="entry name" value="RNA_pol_sigma-70_dom"/>
</dbReference>
<dbReference type="InterPro" id="IPR011517">
    <property type="entry name" value="RNA_pol_sigma70_ECF-like"/>
</dbReference>